<dbReference type="Proteomes" id="UP000324800">
    <property type="component" value="Unassembled WGS sequence"/>
</dbReference>
<dbReference type="AlphaFoldDB" id="A0A5J4TMJ7"/>
<evidence type="ECO:0000259" key="1">
    <source>
        <dbReference type="Pfam" id="PF00078"/>
    </source>
</evidence>
<reference evidence="2 3" key="1">
    <citation type="submission" date="2019-03" db="EMBL/GenBank/DDBJ databases">
        <title>Single cell metagenomics reveals metabolic interactions within the superorganism composed of flagellate Streblomastix strix and complex community of Bacteroidetes bacteria on its surface.</title>
        <authorList>
            <person name="Treitli S.C."/>
            <person name="Kolisko M."/>
            <person name="Husnik F."/>
            <person name="Keeling P."/>
            <person name="Hampl V."/>
        </authorList>
    </citation>
    <scope>NUCLEOTIDE SEQUENCE [LARGE SCALE GENOMIC DNA]</scope>
    <source>
        <strain evidence="2">ST1C</strain>
    </source>
</reference>
<comment type="caution">
    <text evidence="2">The sequence shown here is derived from an EMBL/GenBank/DDBJ whole genome shotgun (WGS) entry which is preliminary data.</text>
</comment>
<sequence length="178" mass="21069">MLHLATTEHLQGQQNSRGAPTGARFLLFLSEWQKLGAKAVIEQSMRLFWIDKQSKNRLMKLKAKREFYGNMEQVSKLREIVNQEFKDHVIEEVSNNQVLFYNLIFCVPKKKGKWRKILDCRIFNRPIQVQSFKMEGVREIKDLLQQGDYATSLDLHQAYHHIAVPIQIRPFLAFYFEK</sequence>
<dbReference type="InterPro" id="IPR000477">
    <property type="entry name" value="RT_dom"/>
</dbReference>
<dbReference type="SUPFAM" id="SSF56672">
    <property type="entry name" value="DNA/RNA polymerases"/>
    <property type="match status" value="1"/>
</dbReference>
<dbReference type="Gene3D" id="3.10.10.10">
    <property type="entry name" value="HIV Type 1 Reverse Transcriptase, subunit A, domain 1"/>
    <property type="match status" value="1"/>
</dbReference>
<accession>A0A5J4TMJ7</accession>
<dbReference type="Pfam" id="PF00078">
    <property type="entry name" value="RVT_1"/>
    <property type="match status" value="1"/>
</dbReference>
<evidence type="ECO:0000313" key="2">
    <source>
        <dbReference type="EMBL" id="KAA6359746.1"/>
    </source>
</evidence>
<gene>
    <name evidence="2" type="ORF">EZS28_044726</name>
</gene>
<protein>
    <recommendedName>
        <fullName evidence="1">Reverse transcriptase domain-containing protein</fullName>
    </recommendedName>
</protein>
<feature type="non-terminal residue" evidence="2">
    <location>
        <position position="178"/>
    </location>
</feature>
<name>A0A5J4TMJ7_9EUKA</name>
<proteinExistence type="predicted"/>
<dbReference type="InterPro" id="IPR043128">
    <property type="entry name" value="Rev_trsase/Diguanyl_cyclase"/>
</dbReference>
<feature type="domain" description="Reverse transcriptase" evidence="1">
    <location>
        <begin position="107"/>
        <end position="177"/>
    </location>
</feature>
<dbReference type="Gene3D" id="3.30.70.270">
    <property type="match status" value="1"/>
</dbReference>
<organism evidence="2 3">
    <name type="scientific">Streblomastix strix</name>
    <dbReference type="NCBI Taxonomy" id="222440"/>
    <lineage>
        <taxon>Eukaryota</taxon>
        <taxon>Metamonada</taxon>
        <taxon>Preaxostyla</taxon>
        <taxon>Oxymonadida</taxon>
        <taxon>Streblomastigidae</taxon>
        <taxon>Streblomastix</taxon>
    </lineage>
</organism>
<dbReference type="EMBL" id="SNRW01027927">
    <property type="protein sequence ID" value="KAA6359746.1"/>
    <property type="molecule type" value="Genomic_DNA"/>
</dbReference>
<evidence type="ECO:0000313" key="3">
    <source>
        <dbReference type="Proteomes" id="UP000324800"/>
    </source>
</evidence>
<dbReference type="InterPro" id="IPR043502">
    <property type="entry name" value="DNA/RNA_pol_sf"/>
</dbReference>
<dbReference type="OrthoDB" id="10068174at2759"/>